<name>D2U9E4_XANAP</name>
<evidence type="ECO:0000313" key="2">
    <source>
        <dbReference type="Proteomes" id="UP000001890"/>
    </source>
</evidence>
<organism evidence="1 2">
    <name type="scientific">Xanthomonas albilineans (strain GPE PC73 / CFBP 7063)</name>
    <dbReference type="NCBI Taxonomy" id="380358"/>
    <lineage>
        <taxon>Bacteria</taxon>
        <taxon>Pseudomonadati</taxon>
        <taxon>Pseudomonadota</taxon>
        <taxon>Gammaproteobacteria</taxon>
        <taxon>Lysobacterales</taxon>
        <taxon>Lysobacteraceae</taxon>
        <taxon>Xanthomonas</taxon>
    </lineage>
</organism>
<protein>
    <submittedName>
        <fullName evidence="1">Uncharacterized protein</fullName>
    </submittedName>
</protein>
<proteinExistence type="predicted"/>
<dbReference type="EMBL" id="FP565176">
    <property type="protein sequence ID" value="CBA16886.1"/>
    <property type="molecule type" value="Genomic_DNA"/>
</dbReference>
<gene>
    <name evidence="1" type="ordered locus">XALc_2406</name>
</gene>
<reference evidence="1 2" key="1">
    <citation type="journal article" date="2009" name="BMC Genomics">
        <title>The complete genome sequence of Xanthomonas albilineans provides new insights into the reductive genome evolution of the xylem-limited Xanthomonadaceae.</title>
        <authorList>
            <person name="Pieretti I."/>
            <person name="Royer M."/>
            <person name="Barbe V."/>
            <person name="Carrere S."/>
            <person name="Koebnik R."/>
            <person name="Cociancich S."/>
            <person name="Couloux A."/>
            <person name="Darrasse A."/>
            <person name="Gouzy J."/>
            <person name="Jacques M.A."/>
            <person name="Lauber E."/>
            <person name="Manceau C."/>
            <person name="Mangenot S."/>
            <person name="Poussier S."/>
            <person name="Segurens B."/>
            <person name="Szurek B."/>
            <person name="Verdier V."/>
            <person name="Arlat M."/>
            <person name="Rott P."/>
        </authorList>
    </citation>
    <scope>NUCLEOTIDE SEQUENCE [LARGE SCALE GENOMIC DNA]</scope>
    <source>
        <strain evidence="2">GPE PC73 / CFBP 7063</strain>
    </source>
</reference>
<dbReference type="Proteomes" id="UP000001890">
    <property type="component" value="Chromosome"/>
</dbReference>
<sequence length="106" mass="11456">MRLTPGARIGKTVMRCTSAHAIDCRSFPKITLVIALSSITISDLLFKKIHPGKDRSAAMPRQNKTPPTPPPCIGTVIAIKIHKNIKNTEITSAGKNLLNLKVCGNL</sequence>
<evidence type="ECO:0000313" key="1">
    <source>
        <dbReference type="EMBL" id="CBA16886.1"/>
    </source>
</evidence>
<dbReference type="KEGG" id="xal:XALC_2406"/>
<dbReference type="AlphaFoldDB" id="D2U9E4"/>
<accession>D2U9E4</accession>
<keyword evidence="2" id="KW-1185">Reference proteome</keyword>